<keyword evidence="3" id="KW-1185">Reference proteome</keyword>
<dbReference type="EMBL" id="JBHTAX010000004">
    <property type="protein sequence ID" value="MFC7192275.1"/>
    <property type="molecule type" value="Genomic_DNA"/>
</dbReference>
<name>A0ABD5YSF0_9EURY</name>
<sequence>MLSKDDNKDSQKIIKESKELLETVDVSKLFEFINIRELPNVINFEEVPAAIANADPKRAVELKHLASLIEFDELWDAVEIREFMRKKDELEDVVDSKESDEEGGTDGSSLTDSLEPLNSGGGELGEEMTQAIQVAIQSKLRDAVEEFRSSVLDAREQIKQARDEAQATIEETTGGGTGQPSSRNPTAYSTMVSGWKKSDWSSAKVSTVPHNVRRSSAPGHTRLYGSRFDKMENDDE</sequence>
<dbReference type="Proteomes" id="UP001596417">
    <property type="component" value="Unassembled WGS sequence"/>
</dbReference>
<evidence type="ECO:0000313" key="2">
    <source>
        <dbReference type="EMBL" id="MFC7192275.1"/>
    </source>
</evidence>
<dbReference type="RefSeq" id="WP_390206692.1">
    <property type="nucleotide sequence ID" value="NZ_JBHTAX010000004.1"/>
</dbReference>
<dbReference type="AlphaFoldDB" id="A0ABD5YSF0"/>
<protein>
    <submittedName>
        <fullName evidence="2">Uncharacterized protein</fullName>
    </submittedName>
</protein>
<feature type="region of interest" description="Disordered" evidence="1">
    <location>
        <begin position="158"/>
        <end position="236"/>
    </location>
</feature>
<organism evidence="2 3">
    <name type="scientific">Halocatena marina</name>
    <dbReference type="NCBI Taxonomy" id="2934937"/>
    <lineage>
        <taxon>Archaea</taxon>
        <taxon>Methanobacteriati</taxon>
        <taxon>Methanobacteriota</taxon>
        <taxon>Stenosarchaea group</taxon>
        <taxon>Halobacteria</taxon>
        <taxon>Halobacteriales</taxon>
        <taxon>Natronomonadaceae</taxon>
        <taxon>Halocatena</taxon>
    </lineage>
</organism>
<accession>A0ABD5YSF0</accession>
<evidence type="ECO:0000256" key="1">
    <source>
        <dbReference type="SAM" id="MobiDB-lite"/>
    </source>
</evidence>
<feature type="region of interest" description="Disordered" evidence="1">
    <location>
        <begin position="89"/>
        <end position="124"/>
    </location>
</feature>
<proteinExistence type="predicted"/>
<feature type="compositionally biased region" description="Polar residues" evidence="1">
    <location>
        <begin position="179"/>
        <end position="192"/>
    </location>
</feature>
<feature type="compositionally biased region" description="Polar residues" evidence="1">
    <location>
        <begin position="200"/>
        <end position="209"/>
    </location>
</feature>
<comment type="caution">
    <text evidence="2">The sequence shown here is derived from an EMBL/GenBank/DDBJ whole genome shotgun (WGS) entry which is preliminary data.</text>
</comment>
<reference evidence="2 3" key="1">
    <citation type="journal article" date="2019" name="Int. J. Syst. Evol. Microbiol.">
        <title>The Global Catalogue of Microorganisms (GCM) 10K type strain sequencing project: providing services to taxonomists for standard genome sequencing and annotation.</title>
        <authorList>
            <consortium name="The Broad Institute Genomics Platform"/>
            <consortium name="The Broad Institute Genome Sequencing Center for Infectious Disease"/>
            <person name="Wu L."/>
            <person name="Ma J."/>
        </authorList>
    </citation>
    <scope>NUCLEOTIDE SEQUENCE [LARGE SCALE GENOMIC DNA]</scope>
    <source>
        <strain evidence="2 3">RDMS1</strain>
    </source>
</reference>
<evidence type="ECO:0000313" key="3">
    <source>
        <dbReference type="Proteomes" id="UP001596417"/>
    </source>
</evidence>
<feature type="compositionally biased region" description="Basic and acidic residues" evidence="1">
    <location>
        <begin position="227"/>
        <end position="236"/>
    </location>
</feature>
<gene>
    <name evidence="2" type="ORF">ACFQL7_22295</name>
</gene>